<evidence type="ECO:0000313" key="3">
    <source>
        <dbReference type="Proteomes" id="UP000324222"/>
    </source>
</evidence>
<accession>A0A5B7DRG5</accession>
<evidence type="ECO:0000256" key="1">
    <source>
        <dbReference type="SAM" id="MobiDB-lite"/>
    </source>
</evidence>
<protein>
    <submittedName>
        <fullName evidence="2">Uncharacterized protein</fullName>
    </submittedName>
</protein>
<dbReference type="AlphaFoldDB" id="A0A5B7DRG5"/>
<proteinExistence type="predicted"/>
<sequence>MVRYDSSDPELSIQKQRPFGESSSKTRAGYTRPTLSSVTIDQPQKVSSASRLLKAIQPSNDT</sequence>
<comment type="caution">
    <text evidence="2">The sequence shown here is derived from an EMBL/GenBank/DDBJ whole genome shotgun (WGS) entry which is preliminary data.</text>
</comment>
<keyword evidence="3" id="KW-1185">Reference proteome</keyword>
<feature type="compositionally biased region" description="Polar residues" evidence="1">
    <location>
        <begin position="33"/>
        <end position="50"/>
    </location>
</feature>
<organism evidence="2 3">
    <name type="scientific">Portunus trituberculatus</name>
    <name type="common">Swimming crab</name>
    <name type="synonym">Neptunus trituberculatus</name>
    <dbReference type="NCBI Taxonomy" id="210409"/>
    <lineage>
        <taxon>Eukaryota</taxon>
        <taxon>Metazoa</taxon>
        <taxon>Ecdysozoa</taxon>
        <taxon>Arthropoda</taxon>
        <taxon>Crustacea</taxon>
        <taxon>Multicrustacea</taxon>
        <taxon>Malacostraca</taxon>
        <taxon>Eumalacostraca</taxon>
        <taxon>Eucarida</taxon>
        <taxon>Decapoda</taxon>
        <taxon>Pleocyemata</taxon>
        <taxon>Brachyura</taxon>
        <taxon>Eubrachyura</taxon>
        <taxon>Portunoidea</taxon>
        <taxon>Portunidae</taxon>
        <taxon>Portuninae</taxon>
        <taxon>Portunus</taxon>
    </lineage>
</organism>
<feature type="region of interest" description="Disordered" evidence="1">
    <location>
        <begin position="1"/>
        <end position="62"/>
    </location>
</feature>
<name>A0A5B7DRG5_PORTR</name>
<evidence type="ECO:0000313" key="2">
    <source>
        <dbReference type="EMBL" id="MPC23835.1"/>
    </source>
</evidence>
<reference evidence="2 3" key="1">
    <citation type="submission" date="2019-05" db="EMBL/GenBank/DDBJ databases">
        <title>Another draft genome of Portunus trituberculatus and its Hox gene families provides insights of decapod evolution.</title>
        <authorList>
            <person name="Jeong J.-H."/>
            <person name="Song I."/>
            <person name="Kim S."/>
            <person name="Choi T."/>
            <person name="Kim D."/>
            <person name="Ryu S."/>
            <person name="Kim W."/>
        </authorList>
    </citation>
    <scope>NUCLEOTIDE SEQUENCE [LARGE SCALE GENOMIC DNA]</scope>
    <source>
        <tissue evidence="2">Muscle</tissue>
    </source>
</reference>
<gene>
    <name evidence="2" type="ORF">E2C01_016902</name>
</gene>
<dbReference type="Proteomes" id="UP000324222">
    <property type="component" value="Unassembled WGS sequence"/>
</dbReference>
<dbReference type="EMBL" id="VSRR010001258">
    <property type="protein sequence ID" value="MPC23835.1"/>
    <property type="molecule type" value="Genomic_DNA"/>
</dbReference>